<name>A0A7W7NRX2_9SPHN</name>
<evidence type="ECO:0000313" key="1">
    <source>
        <dbReference type="EMBL" id="MBB4838277.1"/>
    </source>
</evidence>
<dbReference type="InterPro" id="IPR032710">
    <property type="entry name" value="NTF2-like_dom_sf"/>
</dbReference>
<evidence type="ECO:0008006" key="3">
    <source>
        <dbReference type="Google" id="ProtNLM"/>
    </source>
</evidence>
<evidence type="ECO:0000313" key="2">
    <source>
        <dbReference type="Proteomes" id="UP000575241"/>
    </source>
</evidence>
<dbReference type="SUPFAM" id="SSF54427">
    <property type="entry name" value="NTF2-like"/>
    <property type="match status" value="1"/>
</dbReference>
<protein>
    <recommendedName>
        <fullName evidence="3">DUF4440 domain-containing protein</fullName>
    </recommendedName>
</protein>
<reference evidence="1 2" key="1">
    <citation type="submission" date="2020-08" db="EMBL/GenBank/DDBJ databases">
        <title>Functional genomics of gut bacteria from endangered species of beetles.</title>
        <authorList>
            <person name="Carlos-Shanley C."/>
        </authorList>
    </citation>
    <scope>NUCLEOTIDE SEQUENCE [LARGE SCALE GENOMIC DNA]</scope>
    <source>
        <strain evidence="1 2">S00224</strain>
    </source>
</reference>
<organism evidence="1 2">
    <name type="scientific">Sphingomonas kyeonggiensis</name>
    <dbReference type="NCBI Taxonomy" id="1268553"/>
    <lineage>
        <taxon>Bacteria</taxon>
        <taxon>Pseudomonadati</taxon>
        <taxon>Pseudomonadota</taxon>
        <taxon>Alphaproteobacteria</taxon>
        <taxon>Sphingomonadales</taxon>
        <taxon>Sphingomonadaceae</taxon>
        <taxon>Sphingomonas</taxon>
    </lineage>
</organism>
<dbReference type="Proteomes" id="UP000575241">
    <property type="component" value="Unassembled WGS sequence"/>
</dbReference>
<keyword evidence="2" id="KW-1185">Reference proteome</keyword>
<sequence length="204" mass="22688">MLLAALVLQAAAPQSAVDAERAFNAAAQARGQWTAFREFAAPDAAMYVPQRVNAREWLGDRKDPPKSVEWWPIASYVSCDGKLAVNTGGSKWPDGSSGYFTTLWMRQPDGSWKWTLDYGARLDVPRARVEQPAVRKAECAKLPPRFPRATLPPGQSRANLFDFDDTLTVMPMRLPDGSRRFQVFLWNGTEHVPVIDDVIAAPSK</sequence>
<dbReference type="AlphaFoldDB" id="A0A7W7NRX2"/>
<dbReference type="Gene3D" id="3.10.450.50">
    <property type="match status" value="1"/>
</dbReference>
<dbReference type="EMBL" id="JACHLN010000001">
    <property type="protein sequence ID" value="MBB4838277.1"/>
    <property type="molecule type" value="Genomic_DNA"/>
</dbReference>
<comment type="caution">
    <text evidence="1">The sequence shown here is derived from an EMBL/GenBank/DDBJ whole genome shotgun (WGS) entry which is preliminary data.</text>
</comment>
<proteinExistence type="predicted"/>
<gene>
    <name evidence="1" type="ORF">HNP52_001328</name>
</gene>
<accession>A0A7W7NRX2</accession>
<dbReference type="RefSeq" id="WP_184164156.1">
    <property type="nucleotide sequence ID" value="NZ_JACHLN010000001.1"/>
</dbReference>